<gene>
    <name evidence="8" type="primary">LOC110786818</name>
</gene>
<protein>
    <submittedName>
        <fullName evidence="8">Disease resistance RPP13-like protein 1</fullName>
    </submittedName>
</protein>
<sequence>MVAGDIFVAAFVQLVLEKLALVAARQLTKGGKSRKTVCIQEWETMLRMIEALLSDAEHKQCESKAIKGWLENVQDLAYDLEDFLDDFAAQTQQLNKDTGRLGSISKKFDETLREVMALGIGDSTKLQELEQFCLLADELCLEWDKDNNEVNDKSKKYGGNELHPYNSIKICEFKGYMGLAFPCWLGDESYTNMVYISLMNCMSCERLPPLGQLPSLKELHIQRMDSIKEVGPEFYGSSSLNNPFPALKILDFSRMSSWEKWYSTGTAFPRLEKLSLSHCESLQDCCLPSHLLSLKEILISYCHQLSVKLPSLPLLEKLNITKCKSMMFSTASVICSESMELHSVTEVTGLTMPDSCQSVFITNCHSILDVGKIPLTITSLQICSCDNIQSVELKKSSIGTCSAVQQSVYIWDCKSLITLEVPNKISWLKINNCESLNSLIFTRSDLELVHLVVLRIASCPKIISFPEDLSLPCIKELMIIDNVSLNGLPNQIQNFTCLEYLEMTKCPRILSFPRGGLPRNLKKTSH</sequence>
<evidence type="ECO:0000313" key="7">
    <source>
        <dbReference type="Proteomes" id="UP000813463"/>
    </source>
</evidence>
<evidence type="ECO:0000313" key="8">
    <source>
        <dbReference type="RefSeq" id="XP_021847089.2"/>
    </source>
</evidence>
<evidence type="ECO:0000256" key="4">
    <source>
        <dbReference type="SAM" id="SignalP"/>
    </source>
</evidence>
<dbReference type="InterPro" id="IPR032675">
    <property type="entry name" value="LRR_dom_sf"/>
</dbReference>
<dbReference type="SUPFAM" id="SSF52058">
    <property type="entry name" value="L domain-like"/>
    <property type="match status" value="1"/>
</dbReference>
<feature type="domain" description="Disease resistance N-terminal" evidence="5">
    <location>
        <begin position="11"/>
        <end position="98"/>
    </location>
</feature>
<dbReference type="RefSeq" id="XP_021847089.2">
    <property type="nucleotide sequence ID" value="XM_021991397.2"/>
</dbReference>
<dbReference type="InterPro" id="IPR041118">
    <property type="entry name" value="Rx_N"/>
</dbReference>
<dbReference type="Gene3D" id="3.80.10.10">
    <property type="entry name" value="Ribonuclease Inhibitor"/>
    <property type="match status" value="2"/>
</dbReference>
<dbReference type="Gene3D" id="1.20.5.4130">
    <property type="match status" value="1"/>
</dbReference>
<evidence type="ECO:0000256" key="2">
    <source>
        <dbReference type="ARBA" id="ARBA00022741"/>
    </source>
</evidence>
<evidence type="ECO:0000259" key="6">
    <source>
        <dbReference type="Pfam" id="PF25019"/>
    </source>
</evidence>
<reference evidence="7" key="1">
    <citation type="journal article" date="2021" name="Nat. Commun.">
        <title>Genomic analyses provide insights into spinach domestication and the genetic basis of agronomic traits.</title>
        <authorList>
            <person name="Cai X."/>
            <person name="Sun X."/>
            <person name="Xu C."/>
            <person name="Sun H."/>
            <person name="Wang X."/>
            <person name="Ge C."/>
            <person name="Zhang Z."/>
            <person name="Wang Q."/>
            <person name="Fei Z."/>
            <person name="Jiao C."/>
            <person name="Wang Q."/>
        </authorList>
    </citation>
    <scope>NUCLEOTIDE SEQUENCE [LARGE SCALE GENOMIC DNA]</scope>
    <source>
        <strain evidence="7">cv. Varoflay</strain>
    </source>
</reference>
<evidence type="ECO:0000256" key="3">
    <source>
        <dbReference type="ARBA" id="ARBA00022821"/>
    </source>
</evidence>
<evidence type="ECO:0000259" key="5">
    <source>
        <dbReference type="Pfam" id="PF18052"/>
    </source>
</evidence>
<feature type="chain" id="PRO_5047278683" evidence="4">
    <location>
        <begin position="25"/>
        <end position="526"/>
    </location>
</feature>
<dbReference type="GO" id="GO:0006952">
    <property type="term" value="P:defense response"/>
    <property type="evidence" value="ECO:0007669"/>
    <property type="project" value="UniProtKB-KW"/>
</dbReference>
<dbReference type="GeneID" id="110786818"/>
<name>A0A9R0JU36_SPIOL</name>
<evidence type="ECO:0000256" key="1">
    <source>
        <dbReference type="ARBA" id="ARBA00022737"/>
    </source>
</evidence>
<keyword evidence="1" id="KW-0677">Repeat</keyword>
<keyword evidence="7" id="KW-1185">Reference proteome</keyword>
<dbReference type="InterPro" id="IPR056789">
    <property type="entry name" value="LRR_R13L1-DRL21"/>
</dbReference>
<keyword evidence="4" id="KW-0732">Signal</keyword>
<dbReference type="Pfam" id="PF25019">
    <property type="entry name" value="LRR_R13L1-DRL21"/>
    <property type="match status" value="1"/>
</dbReference>
<dbReference type="PANTHER" id="PTHR47186:SF18">
    <property type="entry name" value="RX N-TERMINAL DOMAIN-CONTAINING PROTEIN"/>
    <property type="match status" value="1"/>
</dbReference>
<dbReference type="GO" id="GO:0000166">
    <property type="term" value="F:nucleotide binding"/>
    <property type="evidence" value="ECO:0007669"/>
    <property type="project" value="UniProtKB-KW"/>
</dbReference>
<feature type="signal peptide" evidence="4">
    <location>
        <begin position="1"/>
        <end position="24"/>
    </location>
</feature>
<keyword evidence="2" id="KW-0547">Nucleotide-binding</keyword>
<dbReference type="KEGG" id="soe:110786818"/>
<accession>A0A9R0JU36</accession>
<feature type="domain" description="R13L1/DRL21-like LRR repeat region" evidence="6">
    <location>
        <begin position="137"/>
        <end position="224"/>
    </location>
</feature>
<keyword evidence="3" id="KW-0611">Plant defense</keyword>
<proteinExistence type="predicted"/>
<dbReference type="PANTHER" id="PTHR47186">
    <property type="entry name" value="LEUCINE-RICH REPEAT-CONTAINING PROTEIN 57"/>
    <property type="match status" value="1"/>
</dbReference>
<reference evidence="8" key="2">
    <citation type="submission" date="2025-08" db="UniProtKB">
        <authorList>
            <consortium name="RefSeq"/>
        </authorList>
    </citation>
    <scope>IDENTIFICATION</scope>
    <source>
        <tissue evidence="8">Leaf</tissue>
    </source>
</reference>
<organism evidence="7 8">
    <name type="scientific">Spinacia oleracea</name>
    <name type="common">Spinach</name>
    <dbReference type="NCBI Taxonomy" id="3562"/>
    <lineage>
        <taxon>Eukaryota</taxon>
        <taxon>Viridiplantae</taxon>
        <taxon>Streptophyta</taxon>
        <taxon>Embryophyta</taxon>
        <taxon>Tracheophyta</taxon>
        <taxon>Spermatophyta</taxon>
        <taxon>Magnoliopsida</taxon>
        <taxon>eudicotyledons</taxon>
        <taxon>Gunneridae</taxon>
        <taxon>Pentapetalae</taxon>
        <taxon>Caryophyllales</taxon>
        <taxon>Chenopodiaceae</taxon>
        <taxon>Chenopodioideae</taxon>
        <taxon>Anserineae</taxon>
        <taxon>Spinacia</taxon>
    </lineage>
</organism>
<dbReference type="Pfam" id="PF18052">
    <property type="entry name" value="Rx_N"/>
    <property type="match status" value="1"/>
</dbReference>
<dbReference type="Proteomes" id="UP000813463">
    <property type="component" value="Chromosome 1"/>
</dbReference>
<dbReference type="AlphaFoldDB" id="A0A9R0JU36"/>